<gene>
    <name evidence="1" type="ORF">XH99_19975</name>
</gene>
<sequence>MTLPLSRVTARGTSIHPGGHLAEELRELGITADPALRLGHWFGTSPQFWMNLPQQYELRLAEKEVGAQLASLPRRANAQSTRKLGKTA</sequence>
<dbReference type="EMBL" id="LBJQ01000081">
    <property type="protein sequence ID" value="RXH26637.1"/>
    <property type="molecule type" value="Genomic_DNA"/>
</dbReference>
<dbReference type="AlphaFoldDB" id="A0A4Q0S3G9"/>
<evidence type="ECO:0000313" key="1">
    <source>
        <dbReference type="EMBL" id="RXH26637.1"/>
    </source>
</evidence>
<keyword evidence="2" id="KW-1185">Reference proteome</keyword>
<protein>
    <submittedName>
        <fullName evidence="1">XRE family transcriptional regulator</fullName>
    </submittedName>
</protein>
<reference evidence="1 2" key="1">
    <citation type="submission" date="2015-04" db="EMBL/GenBank/DDBJ databases">
        <title>Comparative genomics of rhizobia nodulating Arachis hypogaea in China.</title>
        <authorList>
            <person name="Li Y."/>
        </authorList>
    </citation>
    <scope>NUCLEOTIDE SEQUENCE [LARGE SCALE GENOMIC DNA]</scope>
    <source>
        <strain evidence="1 2">CCBAU 51757</strain>
    </source>
</reference>
<dbReference type="Proteomes" id="UP000289546">
    <property type="component" value="Unassembled WGS sequence"/>
</dbReference>
<accession>A0A4Q0S3G9</accession>
<dbReference type="OrthoDB" id="3174593at2"/>
<organism evidence="1 2">
    <name type="scientific">Bradyrhizobium nanningense</name>
    <dbReference type="NCBI Taxonomy" id="1325118"/>
    <lineage>
        <taxon>Bacteria</taxon>
        <taxon>Pseudomonadati</taxon>
        <taxon>Pseudomonadota</taxon>
        <taxon>Alphaproteobacteria</taxon>
        <taxon>Hyphomicrobiales</taxon>
        <taxon>Nitrobacteraceae</taxon>
        <taxon>Bradyrhizobium</taxon>
    </lineage>
</organism>
<dbReference type="InterPro" id="IPR010982">
    <property type="entry name" value="Lambda_DNA-bd_dom_sf"/>
</dbReference>
<proteinExistence type="predicted"/>
<dbReference type="RefSeq" id="WP_128919631.1">
    <property type="nucleotide sequence ID" value="NZ_LBJC01000081.1"/>
</dbReference>
<name>A0A4Q0S3G9_9BRAD</name>
<dbReference type="GO" id="GO:0003677">
    <property type="term" value="F:DNA binding"/>
    <property type="evidence" value="ECO:0007669"/>
    <property type="project" value="InterPro"/>
</dbReference>
<dbReference type="SUPFAM" id="SSF47413">
    <property type="entry name" value="lambda repressor-like DNA-binding domains"/>
    <property type="match status" value="1"/>
</dbReference>
<dbReference type="Gene3D" id="1.10.260.40">
    <property type="entry name" value="lambda repressor-like DNA-binding domains"/>
    <property type="match status" value="1"/>
</dbReference>
<evidence type="ECO:0000313" key="2">
    <source>
        <dbReference type="Proteomes" id="UP000289546"/>
    </source>
</evidence>
<comment type="caution">
    <text evidence="1">The sequence shown here is derived from an EMBL/GenBank/DDBJ whole genome shotgun (WGS) entry which is preliminary data.</text>
</comment>